<dbReference type="Proteomes" id="UP001235939">
    <property type="component" value="Chromosome 13"/>
</dbReference>
<name>A0ABY6L622_9ARAC</name>
<comment type="similarity">
    <text evidence="1">Belongs to the dynein heavy chain family.</text>
</comment>
<accession>A0ABY6L622</accession>
<organism evidence="3 4">
    <name type="scientific">Cordylochernes scorpioides</name>
    <dbReference type="NCBI Taxonomy" id="51811"/>
    <lineage>
        <taxon>Eukaryota</taxon>
        <taxon>Metazoa</taxon>
        <taxon>Ecdysozoa</taxon>
        <taxon>Arthropoda</taxon>
        <taxon>Chelicerata</taxon>
        <taxon>Arachnida</taxon>
        <taxon>Pseudoscorpiones</taxon>
        <taxon>Cheliferoidea</taxon>
        <taxon>Chernetidae</taxon>
        <taxon>Cordylochernes</taxon>
    </lineage>
</organism>
<evidence type="ECO:0000256" key="1">
    <source>
        <dbReference type="ARBA" id="ARBA00008887"/>
    </source>
</evidence>
<keyword evidence="4" id="KW-1185">Reference proteome</keyword>
<protein>
    <submittedName>
        <fullName evidence="3">DNAH8</fullName>
    </submittedName>
</protein>
<gene>
    <name evidence="3" type="ORF">LAZ67_13003298</name>
</gene>
<dbReference type="PANTHER" id="PTHR46532:SF4">
    <property type="entry name" value="AAA+ ATPASE DOMAIN-CONTAINING PROTEIN"/>
    <property type="match status" value="1"/>
</dbReference>
<reference evidence="3 4" key="1">
    <citation type="submission" date="2022-01" db="EMBL/GenBank/DDBJ databases">
        <title>A chromosomal length assembly of Cordylochernes scorpioides.</title>
        <authorList>
            <person name="Zeh D."/>
            <person name="Zeh J."/>
        </authorList>
    </citation>
    <scope>NUCLEOTIDE SEQUENCE [LARGE SCALE GENOMIC DNA]</scope>
    <source>
        <strain evidence="3">IN4F17</strain>
        <tissue evidence="3">Whole Body</tissue>
    </source>
</reference>
<evidence type="ECO:0000313" key="3">
    <source>
        <dbReference type="EMBL" id="UYV76299.1"/>
    </source>
</evidence>
<evidence type="ECO:0000259" key="2">
    <source>
        <dbReference type="Pfam" id="PF12777"/>
    </source>
</evidence>
<dbReference type="InterPro" id="IPR026983">
    <property type="entry name" value="DHC"/>
</dbReference>
<proteinExistence type="inferred from homology"/>
<dbReference type="Pfam" id="PF12777">
    <property type="entry name" value="MT"/>
    <property type="match status" value="1"/>
</dbReference>
<dbReference type="Gene3D" id="1.20.920.60">
    <property type="match status" value="1"/>
</dbReference>
<evidence type="ECO:0000313" key="4">
    <source>
        <dbReference type="Proteomes" id="UP001235939"/>
    </source>
</evidence>
<feature type="domain" description="Dynein heavy chain coiled coil stalk" evidence="2">
    <location>
        <begin position="11"/>
        <end position="79"/>
    </location>
</feature>
<dbReference type="InterPro" id="IPR024743">
    <property type="entry name" value="Dynein_HC_stalk"/>
</dbReference>
<dbReference type="PANTHER" id="PTHR46532">
    <property type="entry name" value="MALE FERTILITY FACTOR KL5"/>
    <property type="match status" value="1"/>
</dbReference>
<dbReference type="EMBL" id="CP092875">
    <property type="protein sequence ID" value="UYV76299.1"/>
    <property type="molecule type" value="Genomic_DNA"/>
</dbReference>
<sequence>MSCVWVQFMSSSGFLQALQNFFKDTITDEVVELLEPYFRMDDYDMDTAKRVCGDVAGLLSWTKAMVAFFGINKEVLPLKVSPQTEAAGPGGRVSPQDVPGLDAHHRAGRGVPPVDGAEQAVQAAIGQVDTFVCNTMSTMRDQ</sequence>